<dbReference type="InterPro" id="IPR045886">
    <property type="entry name" value="ThiF/MoeB/HesA"/>
</dbReference>
<evidence type="ECO:0000259" key="1">
    <source>
        <dbReference type="Pfam" id="PF00899"/>
    </source>
</evidence>
<dbReference type="InterPro" id="IPR035985">
    <property type="entry name" value="Ubiquitin-activating_enz"/>
</dbReference>
<dbReference type="GO" id="GO:0008641">
    <property type="term" value="F:ubiquitin-like modifier activating enzyme activity"/>
    <property type="evidence" value="ECO:0007669"/>
    <property type="project" value="InterPro"/>
</dbReference>
<dbReference type="Proteomes" id="UP001408789">
    <property type="component" value="Unassembled WGS sequence"/>
</dbReference>
<evidence type="ECO:0000313" key="3">
    <source>
        <dbReference type="Proteomes" id="UP001408789"/>
    </source>
</evidence>
<dbReference type="GO" id="GO:0061504">
    <property type="term" value="P:cyclic threonylcarbamoyladenosine biosynthetic process"/>
    <property type="evidence" value="ECO:0007669"/>
    <property type="project" value="TreeGrafter"/>
</dbReference>
<dbReference type="SUPFAM" id="SSF69572">
    <property type="entry name" value="Activating enzymes of the ubiquitin-like proteins"/>
    <property type="match status" value="2"/>
</dbReference>
<dbReference type="PANTHER" id="PTHR43267:SF1">
    <property type="entry name" value="TRNA THREONYLCARBAMOYLADENOSINE DEHYDRATASE"/>
    <property type="match status" value="1"/>
</dbReference>
<gene>
    <name evidence="2" type="ORF">SSX86_032375</name>
</gene>
<dbReference type="Pfam" id="PF00899">
    <property type="entry name" value="ThiF"/>
    <property type="match status" value="2"/>
</dbReference>
<sequence>MVLNGDILLQKVSVPDEDRVLVGWEVLLLKCLQDVVGMTKTDADVQTLSEINPDVVLKGIGGVGSVAAEMLTRCGIGRLLFYDYDTVGMTKTDADVQTLSEINPDVVLKGIGGVGSVAAEMLTRCGIGRLLFYDYDTVGMTKTDADVQTLSEINPDVVLK</sequence>
<feature type="domain" description="THIF-type NAD/FAD binding fold" evidence="1">
    <location>
        <begin position="55"/>
        <end position="89"/>
    </location>
</feature>
<dbReference type="InterPro" id="IPR000594">
    <property type="entry name" value="ThiF_NAD_FAD-bd"/>
</dbReference>
<dbReference type="AlphaFoldDB" id="A0AAP0GHT9"/>
<reference evidence="2 3" key="1">
    <citation type="submission" date="2024-04" db="EMBL/GenBank/DDBJ databases">
        <title>The reference genome of an endangered Asteraceae, Deinandra increscens subsp. villosa, native to the Central Coast of California.</title>
        <authorList>
            <person name="Guilliams M."/>
            <person name="Hasenstab-Lehman K."/>
            <person name="Meyer R."/>
            <person name="Mcevoy S."/>
        </authorList>
    </citation>
    <scope>NUCLEOTIDE SEQUENCE [LARGE SCALE GENOMIC DNA]</scope>
    <source>
        <tissue evidence="2">Leaf</tissue>
    </source>
</reference>
<dbReference type="Gene3D" id="3.40.50.720">
    <property type="entry name" value="NAD(P)-binding Rossmann-like Domain"/>
    <property type="match status" value="2"/>
</dbReference>
<keyword evidence="3" id="KW-1185">Reference proteome</keyword>
<proteinExistence type="predicted"/>
<dbReference type="EMBL" id="JBCNJP010010790">
    <property type="protein sequence ID" value="KAK9048659.1"/>
    <property type="molecule type" value="Genomic_DNA"/>
</dbReference>
<comment type="caution">
    <text evidence="2">The sequence shown here is derived from an EMBL/GenBank/DDBJ whole genome shotgun (WGS) entry which is preliminary data.</text>
</comment>
<accession>A0AAP0GHT9</accession>
<feature type="non-terminal residue" evidence="2">
    <location>
        <position position="160"/>
    </location>
</feature>
<name>A0AAP0GHT9_9ASTR</name>
<protein>
    <recommendedName>
        <fullName evidence="1">THIF-type NAD/FAD binding fold domain-containing protein</fullName>
    </recommendedName>
</protein>
<dbReference type="PANTHER" id="PTHR43267">
    <property type="entry name" value="TRNA THREONYLCARBAMOYLADENOSINE DEHYDRATASE"/>
    <property type="match status" value="1"/>
</dbReference>
<dbReference type="GO" id="GO:0061503">
    <property type="term" value="F:tRNA threonylcarbamoyladenosine dehydratase"/>
    <property type="evidence" value="ECO:0007669"/>
    <property type="project" value="TreeGrafter"/>
</dbReference>
<feature type="domain" description="THIF-type NAD/FAD binding fold" evidence="1">
    <location>
        <begin position="105"/>
        <end position="140"/>
    </location>
</feature>
<organism evidence="2 3">
    <name type="scientific">Deinandra increscens subsp. villosa</name>
    <dbReference type="NCBI Taxonomy" id="3103831"/>
    <lineage>
        <taxon>Eukaryota</taxon>
        <taxon>Viridiplantae</taxon>
        <taxon>Streptophyta</taxon>
        <taxon>Embryophyta</taxon>
        <taxon>Tracheophyta</taxon>
        <taxon>Spermatophyta</taxon>
        <taxon>Magnoliopsida</taxon>
        <taxon>eudicotyledons</taxon>
        <taxon>Gunneridae</taxon>
        <taxon>Pentapetalae</taxon>
        <taxon>asterids</taxon>
        <taxon>campanulids</taxon>
        <taxon>Asterales</taxon>
        <taxon>Asteraceae</taxon>
        <taxon>Asteroideae</taxon>
        <taxon>Heliantheae alliance</taxon>
        <taxon>Madieae</taxon>
        <taxon>Madiinae</taxon>
        <taxon>Deinandra</taxon>
    </lineage>
</organism>
<evidence type="ECO:0000313" key="2">
    <source>
        <dbReference type="EMBL" id="KAK9048659.1"/>
    </source>
</evidence>